<dbReference type="OrthoDB" id="439917at2759"/>
<dbReference type="InterPro" id="IPR009030">
    <property type="entry name" value="Growth_fac_rcpt_cys_sf"/>
</dbReference>
<dbReference type="InterPro" id="IPR011641">
    <property type="entry name" value="Tyr-kin_ephrin_A/B_rcpt-like"/>
</dbReference>
<dbReference type="InterPro" id="IPR039181">
    <property type="entry name" value="Elapor1/2"/>
</dbReference>
<dbReference type="Gene3D" id="2.10.50.10">
    <property type="entry name" value="Tumor Necrosis Factor Receptor, subunit A, domain 2"/>
    <property type="match status" value="1"/>
</dbReference>
<dbReference type="EMBL" id="KL596961">
    <property type="protein sequence ID" value="KER21516.1"/>
    <property type="molecule type" value="Genomic_DNA"/>
</dbReference>
<evidence type="ECO:0000259" key="2">
    <source>
        <dbReference type="Pfam" id="PF23032"/>
    </source>
</evidence>
<evidence type="ECO:0000313" key="3">
    <source>
        <dbReference type="EMBL" id="KER21516.1"/>
    </source>
</evidence>
<dbReference type="Pfam" id="PF23032">
    <property type="entry name" value="GBD_ELAPOR1-like_3rd"/>
    <property type="match status" value="1"/>
</dbReference>
<keyword evidence="4" id="KW-1185">Reference proteome</keyword>
<dbReference type="AlphaFoldDB" id="A0A074Z376"/>
<dbReference type="GeneID" id="20324351"/>
<dbReference type="STRING" id="6198.A0A074Z376"/>
<proteinExistence type="predicted"/>
<dbReference type="PANTHER" id="PTHR22727">
    <property type="entry name" value="PROTEIN CBG13728"/>
    <property type="match status" value="1"/>
</dbReference>
<evidence type="ECO:0000259" key="1">
    <source>
        <dbReference type="Pfam" id="PF07699"/>
    </source>
</evidence>
<accession>A0A074Z376</accession>
<protein>
    <recommendedName>
        <fullName evidence="5">Tyrosine-protein kinase ephrin type A/B receptor-like domain-containing protein</fullName>
    </recommendedName>
</protein>
<evidence type="ECO:0008006" key="5">
    <source>
        <dbReference type="Google" id="ProtNLM"/>
    </source>
</evidence>
<dbReference type="RefSeq" id="XP_009174741.1">
    <property type="nucleotide sequence ID" value="XM_009176477.1"/>
</dbReference>
<dbReference type="KEGG" id="ovi:T265_10183"/>
<gene>
    <name evidence="3" type="ORF">T265_10183</name>
</gene>
<name>A0A074Z376_OPIVI</name>
<feature type="domain" description="Elapor1-like galactose binding" evidence="2">
    <location>
        <begin position="42"/>
        <end position="187"/>
    </location>
</feature>
<dbReference type="InterPro" id="IPR056609">
    <property type="entry name" value="Elapor1-like_3rd"/>
</dbReference>
<evidence type="ECO:0000313" key="4">
    <source>
        <dbReference type="Proteomes" id="UP000054324"/>
    </source>
</evidence>
<dbReference type="SMART" id="SM01411">
    <property type="entry name" value="Ephrin_rec_like"/>
    <property type="match status" value="3"/>
</dbReference>
<dbReference type="Pfam" id="PF07699">
    <property type="entry name" value="Ephrin_rec_like"/>
    <property type="match status" value="1"/>
</dbReference>
<dbReference type="CTD" id="20324351"/>
<organism evidence="3 4">
    <name type="scientific">Opisthorchis viverrini</name>
    <name type="common">Southeast Asian liver fluke</name>
    <dbReference type="NCBI Taxonomy" id="6198"/>
    <lineage>
        <taxon>Eukaryota</taxon>
        <taxon>Metazoa</taxon>
        <taxon>Spiralia</taxon>
        <taxon>Lophotrochozoa</taxon>
        <taxon>Platyhelminthes</taxon>
        <taxon>Trematoda</taxon>
        <taxon>Digenea</taxon>
        <taxon>Opisthorchiida</taxon>
        <taxon>Opisthorchiata</taxon>
        <taxon>Opisthorchiidae</taxon>
        <taxon>Opisthorchis</taxon>
    </lineage>
</organism>
<dbReference type="GO" id="GO:0016020">
    <property type="term" value="C:membrane"/>
    <property type="evidence" value="ECO:0007669"/>
    <property type="project" value="TreeGrafter"/>
</dbReference>
<dbReference type="SUPFAM" id="SSF57184">
    <property type="entry name" value="Growth factor receptor domain"/>
    <property type="match status" value="1"/>
</dbReference>
<feature type="domain" description="Tyrosine-protein kinase ephrin type A/B receptor-like" evidence="1">
    <location>
        <begin position="192"/>
        <end position="218"/>
    </location>
</feature>
<reference evidence="3 4" key="1">
    <citation type="submission" date="2013-11" db="EMBL/GenBank/DDBJ databases">
        <title>Opisthorchis viverrini - life in the bile duct.</title>
        <authorList>
            <person name="Young N.D."/>
            <person name="Nagarajan N."/>
            <person name="Lin S.J."/>
            <person name="Korhonen P.K."/>
            <person name="Jex A.R."/>
            <person name="Hall R.S."/>
            <person name="Safavi-Hemami H."/>
            <person name="Kaewkong W."/>
            <person name="Bertrand D."/>
            <person name="Gao S."/>
            <person name="Seet Q."/>
            <person name="Wongkham S."/>
            <person name="Teh B.T."/>
            <person name="Wongkham C."/>
            <person name="Intapan P.M."/>
            <person name="Maleewong W."/>
            <person name="Yang X."/>
            <person name="Hu M."/>
            <person name="Wang Z."/>
            <person name="Hofmann A."/>
            <person name="Sternberg P.W."/>
            <person name="Tan P."/>
            <person name="Wang J."/>
            <person name="Gasser R.B."/>
        </authorList>
    </citation>
    <scope>NUCLEOTIDE SEQUENCE [LARGE SCALE GENOMIC DNA]</scope>
</reference>
<sequence>MLTIGRIVDKTCSAGHYLDMDSQECKLCPAGTYSRGNVLELSKWKTIPTELATDVTYSSQMPDGCNSTQWTPMGDHLLGKATPGCSAVLSLQLNNLQDGEVSFMYNIADTTTMVFFTIHNEHCTRLPESTFIIQRTGQNVLYNVSAPLRKGRYVIQWEMFVDENTFGYLFGNRVASIKITEIRIRGTPPILHCNACPAGTYANAGGMSQCESCPANTFSPAGAQACSACAVDEYSSPGSDKCNRRLPCTEKDFMGVWTPCDEQGKTWKTYKWIEPVICNTQTGVQLPQSGDPVDCTCPFGTHLHNATACESCPADQSVTDSTCLRCESDRVPVVGLHYDRWSRFPPHLTTWCLSMFRPYAPRCKQNNTFLNPRDPFYIGAFNIRTLCQIGKQAMLAETLYSLKIDVCRVHETRIQDSSVVLHLRTPRMNSALSHFSLRVSGDPEAMTRGIYGVGVALSPRAERALLDWIPVNSRLCAVRLSSSIKINASWHKKWCLFVVSAYAPTDCSSDAEAALVTAVFLDGDPETNATEPTTPVVRTMTSKGRSFHWTVLFHSILDSSNLDIGCSVAAV</sequence>
<dbReference type="PANTHER" id="PTHR22727:SF15">
    <property type="entry name" value="MRH DOMAIN-CONTAINING PROTEIN"/>
    <property type="match status" value="1"/>
</dbReference>
<dbReference type="Proteomes" id="UP000054324">
    <property type="component" value="Unassembled WGS sequence"/>
</dbReference>